<evidence type="ECO:0000313" key="5">
    <source>
        <dbReference type="Proteomes" id="UP000238479"/>
    </source>
</evidence>
<dbReference type="InterPro" id="IPR035897">
    <property type="entry name" value="Toll_tir_struct_dom_sf"/>
</dbReference>
<feature type="signal peptide" evidence="2">
    <location>
        <begin position="1"/>
        <end position="20"/>
    </location>
</feature>
<dbReference type="SUPFAM" id="SSF52540">
    <property type="entry name" value="P-loop containing nucleoside triphosphate hydrolases"/>
    <property type="match status" value="1"/>
</dbReference>
<proteinExistence type="predicted"/>
<protein>
    <submittedName>
        <fullName evidence="4">Putative TIR domain, P-loop containing nucleoside triphosphate hydrolase</fullName>
    </submittedName>
</protein>
<dbReference type="GO" id="GO:0007165">
    <property type="term" value="P:signal transduction"/>
    <property type="evidence" value="ECO:0007669"/>
    <property type="project" value="InterPro"/>
</dbReference>
<dbReference type="Pfam" id="PF00931">
    <property type="entry name" value="NB-ARC"/>
    <property type="match status" value="1"/>
</dbReference>
<evidence type="ECO:0000256" key="2">
    <source>
        <dbReference type="SAM" id="SignalP"/>
    </source>
</evidence>
<keyword evidence="1" id="KW-0520">NAD</keyword>
<dbReference type="InterPro" id="IPR027417">
    <property type="entry name" value="P-loop_NTPase"/>
</dbReference>
<dbReference type="FunFam" id="3.40.50.10140:FF:000007">
    <property type="entry name" value="Disease resistance protein (TIR-NBS-LRR class)"/>
    <property type="match status" value="1"/>
</dbReference>
<accession>A0A2P6PFU3</accession>
<dbReference type="PROSITE" id="PS50104">
    <property type="entry name" value="TIR"/>
    <property type="match status" value="1"/>
</dbReference>
<dbReference type="AlphaFoldDB" id="A0A2P6PFU3"/>
<dbReference type="Pfam" id="PF01582">
    <property type="entry name" value="TIR"/>
    <property type="match status" value="1"/>
</dbReference>
<feature type="chain" id="PRO_5015164014" evidence="2">
    <location>
        <begin position="21"/>
        <end position="394"/>
    </location>
</feature>
<dbReference type="Gramene" id="PRQ20804">
    <property type="protein sequence ID" value="PRQ20804"/>
    <property type="gene ID" value="RchiOBHm_Chr7g0232121"/>
</dbReference>
<keyword evidence="4" id="KW-0378">Hydrolase</keyword>
<dbReference type="Gene3D" id="3.40.50.300">
    <property type="entry name" value="P-loop containing nucleotide triphosphate hydrolases"/>
    <property type="match status" value="1"/>
</dbReference>
<dbReference type="Gene3D" id="3.40.50.10140">
    <property type="entry name" value="Toll/interleukin-1 receptor homology (TIR) domain"/>
    <property type="match status" value="1"/>
</dbReference>
<dbReference type="PANTHER" id="PTHR11017">
    <property type="entry name" value="LEUCINE-RICH REPEAT-CONTAINING PROTEIN"/>
    <property type="match status" value="1"/>
</dbReference>
<gene>
    <name evidence="4" type="ORF">RchiOBHm_Chr7g0232121</name>
</gene>
<dbReference type="SUPFAM" id="SSF52200">
    <property type="entry name" value="Toll/Interleukin receptor TIR domain"/>
    <property type="match status" value="1"/>
</dbReference>
<dbReference type="PRINTS" id="PR00364">
    <property type="entry name" value="DISEASERSIST"/>
</dbReference>
<sequence>MFYITLAAAGFSLLVQRSFTVLFCRNDAKLIEDIAQDISNKLIEILSRRYDRKKYKIVSCTSPTTYDVFLNFRGDDTRKIFVGHLYKALEQKEINTFIDSEEVGKGNNLSMLEQAIQDSRISIVVFSENYASSTWCLKELVRILKCMDIKKQIVVPILYEVDPFDVRNLKGSFAEAFAKHENSSNTNKEEVESWKSALTRVTNLSCWDSRKYEDDAKRVEEIVIHVNELVHVWSSKANSLVGMNSRIKEMDLLLCNGIYDVRVVGIWGMVGIGKTTIARAVYDKIARQFEHSCFLENVKERFMKNDAVQMQEELLSRMLKKKVRSVGTLSRGSKMMMERLGNRKVLLVLDDVENTAQIEALLGKQHSFGLGSKIIITSRDLQALSRKKPAHRRV</sequence>
<evidence type="ECO:0000313" key="4">
    <source>
        <dbReference type="EMBL" id="PRQ20804.1"/>
    </source>
</evidence>
<evidence type="ECO:0000259" key="3">
    <source>
        <dbReference type="PROSITE" id="PS50104"/>
    </source>
</evidence>
<dbReference type="EMBL" id="PDCK01000045">
    <property type="protein sequence ID" value="PRQ20804.1"/>
    <property type="molecule type" value="Genomic_DNA"/>
</dbReference>
<dbReference type="GO" id="GO:0043531">
    <property type="term" value="F:ADP binding"/>
    <property type="evidence" value="ECO:0007669"/>
    <property type="project" value="InterPro"/>
</dbReference>
<dbReference type="InterPro" id="IPR002182">
    <property type="entry name" value="NB-ARC"/>
</dbReference>
<keyword evidence="5" id="KW-1185">Reference proteome</keyword>
<name>A0A2P6PFU3_ROSCH</name>
<dbReference type="GO" id="GO:0016787">
    <property type="term" value="F:hydrolase activity"/>
    <property type="evidence" value="ECO:0007669"/>
    <property type="project" value="UniProtKB-KW"/>
</dbReference>
<evidence type="ECO:0000256" key="1">
    <source>
        <dbReference type="ARBA" id="ARBA00023027"/>
    </source>
</evidence>
<feature type="domain" description="TIR" evidence="3">
    <location>
        <begin position="64"/>
        <end position="230"/>
    </location>
</feature>
<keyword evidence="2" id="KW-0732">Signal</keyword>
<comment type="caution">
    <text evidence="4">The sequence shown here is derived from an EMBL/GenBank/DDBJ whole genome shotgun (WGS) entry which is preliminary data.</text>
</comment>
<dbReference type="InterPro" id="IPR044974">
    <property type="entry name" value="Disease_R_plants"/>
</dbReference>
<dbReference type="PANTHER" id="PTHR11017:SF573">
    <property type="entry name" value="ADP-RIBOSYL CYCLASE_CYCLIC ADP-RIBOSE HYDROLASE"/>
    <property type="match status" value="1"/>
</dbReference>
<dbReference type="GO" id="GO:0006952">
    <property type="term" value="P:defense response"/>
    <property type="evidence" value="ECO:0007669"/>
    <property type="project" value="InterPro"/>
</dbReference>
<dbReference type="InterPro" id="IPR000157">
    <property type="entry name" value="TIR_dom"/>
</dbReference>
<dbReference type="SMART" id="SM00255">
    <property type="entry name" value="TIR"/>
    <property type="match status" value="1"/>
</dbReference>
<reference evidence="4 5" key="1">
    <citation type="journal article" date="2018" name="Nat. Genet.">
        <title>The Rosa genome provides new insights in the design of modern roses.</title>
        <authorList>
            <person name="Bendahmane M."/>
        </authorList>
    </citation>
    <scope>NUCLEOTIDE SEQUENCE [LARGE SCALE GENOMIC DNA]</scope>
    <source>
        <strain evidence="5">cv. Old Blush</strain>
    </source>
</reference>
<dbReference type="OMA" id="DENYWAV"/>
<dbReference type="Proteomes" id="UP000238479">
    <property type="component" value="Chromosome 7"/>
</dbReference>
<dbReference type="STRING" id="74649.A0A2P6PFU3"/>
<organism evidence="4 5">
    <name type="scientific">Rosa chinensis</name>
    <name type="common">China rose</name>
    <dbReference type="NCBI Taxonomy" id="74649"/>
    <lineage>
        <taxon>Eukaryota</taxon>
        <taxon>Viridiplantae</taxon>
        <taxon>Streptophyta</taxon>
        <taxon>Embryophyta</taxon>
        <taxon>Tracheophyta</taxon>
        <taxon>Spermatophyta</taxon>
        <taxon>Magnoliopsida</taxon>
        <taxon>eudicotyledons</taxon>
        <taxon>Gunneridae</taxon>
        <taxon>Pentapetalae</taxon>
        <taxon>rosids</taxon>
        <taxon>fabids</taxon>
        <taxon>Rosales</taxon>
        <taxon>Rosaceae</taxon>
        <taxon>Rosoideae</taxon>
        <taxon>Rosoideae incertae sedis</taxon>
        <taxon>Rosa</taxon>
    </lineage>
</organism>